<dbReference type="STRING" id="913774.A0A0C3CUF4"/>
<protein>
    <recommendedName>
        <fullName evidence="5">FAD/NAD(P)-binding domain-containing protein</fullName>
    </recommendedName>
</protein>
<proteinExistence type="inferred from homology"/>
<evidence type="ECO:0000256" key="3">
    <source>
        <dbReference type="ARBA" id="ARBA00022827"/>
    </source>
</evidence>
<dbReference type="InterPro" id="IPR023753">
    <property type="entry name" value="FAD/NAD-binding_dom"/>
</dbReference>
<dbReference type="EMBL" id="KN832896">
    <property type="protein sequence ID" value="KIM93352.1"/>
    <property type="molecule type" value="Genomic_DNA"/>
</dbReference>
<evidence type="ECO:0000256" key="2">
    <source>
        <dbReference type="ARBA" id="ARBA00022630"/>
    </source>
</evidence>
<dbReference type="Pfam" id="PF07992">
    <property type="entry name" value="Pyr_redox_2"/>
    <property type="match status" value="1"/>
</dbReference>
<evidence type="ECO:0000259" key="5">
    <source>
        <dbReference type="Pfam" id="PF07992"/>
    </source>
</evidence>
<dbReference type="Proteomes" id="UP000054321">
    <property type="component" value="Unassembled WGS sequence"/>
</dbReference>
<dbReference type="PANTHER" id="PTHR43735:SF3">
    <property type="entry name" value="FERROPTOSIS SUPPRESSOR PROTEIN 1"/>
    <property type="match status" value="1"/>
</dbReference>
<feature type="non-terminal residue" evidence="6">
    <location>
        <position position="380"/>
    </location>
</feature>
<evidence type="ECO:0000313" key="6">
    <source>
        <dbReference type="EMBL" id="KIM93352.1"/>
    </source>
</evidence>
<reference evidence="6 7" key="1">
    <citation type="submission" date="2014-04" db="EMBL/GenBank/DDBJ databases">
        <authorList>
            <consortium name="DOE Joint Genome Institute"/>
            <person name="Kuo A."/>
            <person name="Martino E."/>
            <person name="Perotto S."/>
            <person name="Kohler A."/>
            <person name="Nagy L.G."/>
            <person name="Floudas D."/>
            <person name="Copeland A."/>
            <person name="Barry K.W."/>
            <person name="Cichocki N."/>
            <person name="Veneault-Fourrey C."/>
            <person name="LaButti K."/>
            <person name="Lindquist E.A."/>
            <person name="Lipzen A."/>
            <person name="Lundell T."/>
            <person name="Morin E."/>
            <person name="Murat C."/>
            <person name="Sun H."/>
            <person name="Tunlid A."/>
            <person name="Henrissat B."/>
            <person name="Grigoriev I.V."/>
            <person name="Hibbett D.S."/>
            <person name="Martin F."/>
            <person name="Nordberg H.P."/>
            <person name="Cantor M.N."/>
            <person name="Hua S.X."/>
        </authorList>
    </citation>
    <scope>NUCLEOTIDE SEQUENCE [LARGE SCALE GENOMIC DNA]</scope>
    <source>
        <strain evidence="6 7">Zn</strain>
    </source>
</reference>
<dbReference type="FunCoup" id="A0A0C3CUF4">
    <property type="interactions" value="414"/>
</dbReference>
<dbReference type="AlphaFoldDB" id="A0A0C3CUF4"/>
<dbReference type="HOGENOM" id="CLU_019845_6_1_1"/>
<dbReference type="GO" id="GO:0004174">
    <property type="term" value="F:electron-transferring-flavoprotein dehydrogenase activity"/>
    <property type="evidence" value="ECO:0007669"/>
    <property type="project" value="TreeGrafter"/>
</dbReference>
<dbReference type="PRINTS" id="PR00469">
    <property type="entry name" value="PNDRDTASEII"/>
</dbReference>
<dbReference type="InParanoid" id="A0A0C3CUF4"/>
<evidence type="ECO:0000256" key="1">
    <source>
        <dbReference type="ARBA" id="ARBA00006442"/>
    </source>
</evidence>
<dbReference type="InterPro" id="IPR036188">
    <property type="entry name" value="FAD/NAD-bd_sf"/>
</dbReference>
<dbReference type="Gene3D" id="3.50.50.100">
    <property type="match status" value="1"/>
</dbReference>
<evidence type="ECO:0000313" key="7">
    <source>
        <dbReference type="Proteomes" id="UP000054321"/>
    </source>
</evidence>
<keyword evidence="2" id="KW-0285">Flavoprotein</keyword>
<name>A0A0C3CUF4_OIDMZ</name>
<keyword evidence="7" id="KW-1185">Reference proteome</keyword>
<feature type="non-terminal residue" evidence="6">
    <location>
        <position position="1"/>
    </location>
</feature>
<dbReference type="PRINTS" id="PR00368">
    <property type="entry name" value="FADPNR"/>
</dbReference>
<accession>A0A0C3CUF4</accession>
<organism evidence="6 7">
    <name type="scientific">Oidiodendron maius (strain Zn)</name>
    <dbReference type="NCBI Taxonomy" id="913774"/>
    <lineage>
        <taxon>Eukaryota</taxon>
        <taxon>Fungi</taxon>
        <taxon>Dikarya</taxon>
        <taxon>Ascomycota</taxon>
        <taxon>Pezizomycotina</taxon>
        <taxon>Leotiomycetes</taxon>
        <taxon>Leotiomycetes incertae sedis</taxon>
        <taxon>Myxotrichaceae</taxon>
        <taxon>Oidiodendron</taxon>
    </lineage>
</organism>
<dbReference type="GO" id="GO:0050660">
    <property type="term" value="F:flavin adenine dinucleotide binding"/>
    <property type="evidence" value="ECO:0007669"/>
    <property type="project" value="TreeGrafter"/>
</dbReference>
<evidence type="ECO:0000256" key="4">
    <source>
        <dbReference type="ARBA" id="ARBA00023002"/>
    </source>
</evidence>
<dbReference type="GO" id="GO:0005737">
    <property type="term" value="C:cytoplasm"/>
    <property type="evidence" value="ECO:0007669"/>
    <property type="project" value="TreeGrafter"/>
</dbReference>
<gene>
    <name evidence="6" type="ORF">OIDMADRAFT_71981</name>
</gene>
<comment type="similarity">
    <text evidence="1">Belongs to the FAD-dependent oxidoreductase family.</text>
</comment>
<dbReference type="SUPFAM" id="SSF51905">
    <property type="entry name" value="FAD/NAD(P)-binding domain"/>
    <property type="match status" value="1"/>
</dbReference>
<reference evidence="7" key="2">
    <citation type="submission" date="2015-01" db="EMBL/GenBank/DDBJ databases">
        <title>Evolutionary Origins and Diversification of the Mycorrhizal Mutualists.</title>
        <authorList>
            <consortium name="DOE Joint Genome Institute"/>
            <consortium name="Mycorrhizal Genomics Consortium"/>
            <person name="Kohler A."/>
            <person name="Kuo A."/>
            <person name="Nagy L.G."/>
            <person name="Floudas D."/>
            <person name="Copeland A."/>
            <person name="Barry K.W."/>
            <person name="Cichocki N."/>
            <person name="Veneault-Fourrey C."/>
            <person name="LaButti K."/>
            <person name="Lindquist E.A."/>
            <person name="Lipzen A."/>
            <person name="Lundell T."/>
            <person name="Morin E."/>
            <person name="Murat C."/>
            <person name="Riley R."/>
            <person name="Ohm R."/>
            <person name="Sun H."/>
            <person name="Tunlid A."/>
            <person name="Henrissat B."/>
            <person name="Grigoriev I.V."/>
            <person name="Hibbett D.S."/>
            <person name="Martin F."/>
        </authorList>
    </citation>
    <scope>NUCLEOTIDE SEQUENCE [LARGE SCALE GENOMIC DNA]</scope>
    <source>
        <strain evidence="7">Zn</strain>
    </source>
</reference>
<feature type="domain" description="FAD/NAD(P)-binding" evidence="5">
    <location>
        <begin position="1"/>
        <end position="309"/>
    </location>
</feature>
<sequence length="380" mass="40853">SVVVIGGSSAGLGVSHGLLRQVPNVRVTLINPSNEYYFNLASPRIIAKPNSLPSSKYLYSITDAFNSYPKTSFNFIKGMVTGIDTENQTVAVSKDASSLSTPPVPFDYLVIASGSTTPASIGQSGLKVPFKTSGFEDVSTVIREAQEAIECARSVVVGGGGPLGVEVAAELIEAAGPKKEVTLISATDLLLPGVKESVRITAETLLTRKGVEVIKSTLIEQANQDPISKKWITRLSNGEVLTADAYISVTGVLPNNQFIPPPFLNMQGWVNVDEFFQMKEGETSKSNMYAIGDITSHPYRLLSRIPKQVETVVANMKTSITKQGALVSYSVEAQRRMMVVPVGDSAGTGQFGNWTLPGLIVWYFKGKDFLTYKAPAYLMG</sequence>
<dbReference type="OrthoDB" id="202203at2759"/>
<keyword evidence="3" id="KW-0274">FAD</keyword>
<dbReference type="PANTHER" id="PTHR43735">
    <property type="entry name" value="APOPTOSIS-INDUCING FACTOR 1"/>
    <property type="match status" value="1"/>
</dbReference>
<keyword evidence="4" id="KW-0560">Oxidoreductase</keyword>